<dbReference type="RefSeq" id="WP_161484162.1">
    <property type="nucleotide sequence ID" value="NZ_WXEW01000014.1"/>
</dbReference>
<dbReference type="Proteomes" id="UP000479526">
    <property type="component" value="Unassembled WGS sequence"/>
</dbReference>
<reference evidence="2 3" key="1">
    <citation type="submission" date="2020-01" db="EMBL/GenBank/DDBJ databases">
        <title>Herbidospora sp. NEAU-GS84 nov., a novel actinomycete isolated from soil.</title>
        <authorList>
            <person name="Han L."/>
        </authorList>
    </citation>
    <scope>NUCLEOTIDE SEQUENCE [LARGE SCALE GENOMIC DNA]</scope>
    <source>
        <strain evidence="2 3">NEAU-GS84</strain>
    </source>
</reference>
<accession>A0A7C9JK72</accession>
<feature type="signal peptide" evidence="1">
    <location>
        <begin position="1"/>
        <end position="30"/>
    </location>
</feature>
<name>A0A7C9JK72_9ACTN</name>
<keyword evidence="1" id="KW-0732">Signal</keyword>
<protein>
    <submittedName>
        <fullName evidence="2">Uncharacterized protein</fullName>
    </submittedName>
</protein>
<evidence type="ECO:0000256" key="1">
    <source>
        <dbReference type="SAM" id="SignalP"/>
    </source>
</evidence>
<comment type="caution">
    <text evidence="2">The sequence shown here is derived from an EMBL/GenBank/DDBJ whole genome shotgun (WGS) entry which is preliminary data.</text>
</comment>
<keyword evidence="3" id="KW-1185">Reference proteome</keyword>
<evidence type="ECO:0000313" key="2">
    <source>
        <dbReference type="EMBL" id="NAS27203.1"/>
    </source>
</evidence>
<feature type="chain" id="PRO_5029011336" evidence="1">
    <location>
        <begin position="31"/>
        <end position="192"/>
    </location>
</feature>
<proteinExistence type="predicted"/>
<dbReference type="EMBL" id="WXEW01000014">
    <property type="protein sequence ID" value="NAS27203.1"/>
    <property type="molecule type" value="Genomic_DNA"/>
</dbReference>
<sequence length="192" mass="21217">MQLKKLASTLATAALVGGGAVLALATPAAADGGGYEWSGDDWGHGHHGHHGHHHFHNHTCVFKVRHGSHHADPKLHHGAFPAGRFRHYIRVYHRPWHRSRIVGYLHAGGYTIGKCHPVRGHHHGGGGWGGGWDGDGGGDWGGDGDGGGWGHGFHGGHHFHKVKSHFKRHRWSPRTGFTEGWHLHKQYRWHRN</sequence>
<dbReference type="AlphaFoldDB" id="A0A7C9JK72"/>
<evidence type="ECO:0000313" key="3">
    <source>
        <dbReference type="Proteomes" id="UP000479526"/>
    </source>
</evidence>
<organism evidence="2 3">
    <name type="scientific">Herbidospora solisilvae</name>
    <dbReference type="NCBI Taxonomy" id="2696284"/>
    <lineage>
        <taxon>Bacteria</taxon>
        <taxon>Bacillati</taxon>
        <taxon>Actinomycetota</taxon>
        <taxon>Actinomycetes</taxon>
        <taxon>Streptosporangiales</taxon>
        <taxon>Streptosporangiaceae</taxon>
        <taxon>Herbidospora</taxon>
    </lineage>
</organism>
<gene>
    <name evidence="2" type="ORF">GT755_36740</name>
</gene>